<dbReference type="GO" id="GO:0071555">
    <property type="term" value="P:cell wall organization"/>
    <property type="evidence" value="ECO:0007669"/>
    <property type="project" value="InterPro"/>
</dbReference>
<dbReference type="SUPFAM" id="SSF49584">
    <property type="entry name" value="Periplasmic chaperone C-domain"/>
    <property type="match status" value="1"/>
</dbReference>
<dbReference type="InterPro" id="IPR001829">
    <property type="entry name" value="Pili_assmbl_chaperone_bac"/>
</dbReference>
<dbReference type="PANTHER" id="PTHR30251:SF0">
    <property type="entry name" value="FIMBRIAL CHAPERONE PROTEIN ELFD-RELATED"/>
    <property type="match status" value="1"/>
</dbReference>
<reference evidence="8" key="2">
    <citation type="submission" date="2020-02" db="EMBL/GenBank/DDBJ databases">
        <authorList>
            <consortium name="NCBI Pathogen Detection Project"/>
        </authorList>
    </citation>
    <scope>NUCLEOTIDE SEQUENCE</scope>
    <source>
        <strain evidence="8">MA.CK_01/00000941</strain>
    </source>
</reference>
<comment type="similarity">
    <text evidence="2">Belongs to the periplasmic pilus chaperone family.</text>
</comment>
<reference evidence="8" key="1">
    <citation type="journal article" date="2018" name="Genome Biol.">
        <title>SKESA: strategic k-mer extension for scrupulous assemblies.</title>
        <authorList>
            <person name="Souvorov A."/>
            <person name="Agarwala R."/>
            <person name="Lipman D.J."/>
        </authorList>
    </citation>
    <scope>NUCLEOTIDE SEQUENCE</scope>
    <source>
        <strain evidence="8">MA.CK_01/00000941</strain>
    </source>
</reference>
<comment type="caution">
    <text evidence="8">The sequence shown here is derived from an EMBL/GenBank/DDBJ whole genome shotgun (WGS) entry which is preliminary data.</text>
</comment>
<dbReference type="InterPro" id="IPR016147">
    <property type="entry name" value="Pili_assmbl_chaperone_N"/>
</dbReference>
<dbReference type="PANTHER" id="PTHR30251">
    <property type="entry name" value="PILUS ASSEMBLY CHAPERONE"/>
    <property type="match status" value="1"/>
</dbReference>
<evidence type="ECO:0000256" key="4">
    <source>
        <dbReference type="ARBA" id="ARBA00022764"/>
    </source>
</evidence>
<dbReference type="PRINTS" id="PR00969">
    <property type="entry name" value="CHAPERONPILI"/>
</dbReference>
<dbReference type="InterPro" id="IPR016148">
    <property type="entry name" value="Pili_assmbl_chaperone_C"/>
</dbReference>
<feature type="domain" description="Pili assembly chaperone N-terminal" evidence="6">
    <location>
        <begin position="43"/>
        <end position="166"/>
    </location>
</feature>
<dbReference type="SUPFAM" id="SSF49354">
    <property type="entry name" value="PapD-like"/>
    <property type="match status" value="1"/>
</dbReference>
<comment type="subcellular location">
    <subcellularLocation>
        <location evidence="1">Periplasm</location>
    </subcellularLocation>
</comment>
<evidence type="ECO:0000256" key="3">
    <source>
        <dbReference type="ARBA" id="ARBA00022729"/>
    </source>
</evidence>
<dbReference type="Pfam" id="PF02753">
    <property type="entry name" value="PapD_C"/>
    <property type="match status" value="1"/>
</dbReference>
<protein>
    <submittedName>
        <fullName evidence="8">Molecular chaperone</fullName>
    </submittedName>
</protein>
<dbReference type="AlphaFoldDB" id="A0A743Z3Q4"/>
<feature type="domain" description="Pili assembly chaperone C-terminal" evidence="7">
    <location>
        <begin position="190"/>
        <end position="248"/>
    </location>
</feature>
<dbReference type="EMBL" id="DAAUOA010000053">
    <property type="protein sequence ID" value="HAF2207068.1"/>
    <property type="molecule type" value="Genomic_DNA"/>
</dbReference>
<dbReference type="GO" id="GO:0030288">
    <property type="term" value="C:outer membrane-bounded periplasmic space"/>
    <property type="evidence" value="ECO:0007669"/>
    <property type="project" value="InterPro"/>
</dbReference>
<evidence type="ECO:0000256" key="5">
    <source>
        <dbReference type="ARBA" id="ARBA00023186"/>
    </source>
</evidence>
<gene>
    <name evidence="8" type="ORF">G8N85_005173</name>
</gene>
<proteinExistence type="inferred from homology"/>
<dbReference type="InterPro" id="IPR036316">
    <property type="entry name" value="Pili_assmbl_chap_C_dom_sf"/>
</dbReference>
<keyword evidence="3" id="KW-0732">Signal</keyword>
<name>A0A743Z3Q4_SALER</name>
<organism evidence="8">
    <name type="scientific">Salmonella enterica</name>
    <name type="common">Salmonella choleraesuis</name>
    <dbReference type="NCBI Taxonomy" id="28901"/>
    <lineage>
        <taxon>Bacteria</taxon>
        <taxon>Pseudomonadati</taxon>
        <taxon>Pseudomonadota</taxon>
        <taxon>Gammaproteobacteria</taxon>
        <taxon>Enterobacterales</taxon>
        <taxon>Enterobacteriaceae</taxon>
        <taxon>Salmonella</taxon>
    </lineage>
</organism>
<keyword evidence="4" id="KW-0574">Periplasm</keyword>
<evidence type="ECO:0000256" key="2">
    <source>
        <dbReference type="ARBA" id="ARBA00007399"/>
    </source>
</evidence>
<dbReference type="InterPro" id="IPR050643">
    <property type="entry name" value="Periplasmic_pilus_chap"/>
</dbReference>
<evidence type="ECO:0000259" key="6">
    <source>
        <dbReference type="Pfam" id="PF00345"/>
    </source>
</evidence>
<dbReference type="InterPro" id="IPR013783">
    <property type="entry name" value="Ig-like_fold"/>
</dbReference>
<evidence type="ECO:0000259" key="7">
    <source>
        <dbReference type="Pfam" id="PF02753"/>
    </source>
</evidence>
<accession>A0A743Z3Q4</accession>
<sequence>MPIKGEINATFCKDGFLFFGEKMKVLFLLLFLPFLTLADNQGGVSLGATRVIFPSNAKSVSLSVNNSSNSSVWLLRSWVNQYSDNDKVAVPFIITPPLYRLDGDSSIQLRINATDTEKLVQNRESVFMVNVMAIPPEDDNSNAGTGGNIRFAVNNKIKLIYRPEKLNDQQQIKDAYSSLSVVKFSGFITVKNSSPYYITLGRAFINGKEVRGGSDLMLKPLNGEVNIPESDKSGRFTYQVINDFGGMTPEITVAF</sequence>
<keyword evidence="5" id="KW-0143">Chaperone</keyword>
<evidence type="ECO:0000256" key="1">
    <source>
        <dbReference type="ARBA" id="ARBA00004418"/>
    </source>
</evidence>
<dbReference type="Pfam" id="PF00345">
    <property type="entry name" value="PapD_N"/>
    <property type="match status" value="1"/>
</dbReference>
<dbReference type="Gene3D" id="2.60.40.10">
    <property type="entry name" value="Immunoglobulins"/>
    <property type="match status" value="2"/>
</dbReference>
<dbReference type="InterPro" id="IPR008962">
    <property type="entry name" value="PapD-like_sf"/>
</dbReference>
<evidence type="ECO:0000313" key="8">
    <source>
        <dbReference type="EMBL" id="HAF2207068.1"/>
    </source>
</evidence>